<gene>
    <name evidence="2" type="ORF">CSX01_00190</name>
</gene>
<feature type="transmembrane region" description="Helical" evidence="1">
    <location>
        <begin position="137"/>
        <end position="155"/>
    </location>
</feature>
<accession>A0A2G3DZR8</accession>
<organism evidence="2 3">
    <name type="scientific">Pseudobutyrivibrio ruminis</name>
    <dbReference type="NCBI Taxonomy" id="46206"/>
    <lineage>
        <taxon>Bacteria</taxon>
        <taxon>Bacillati</taxon>
        <taxon>Bacillota</taxon>
        <taxon>Clostridia</taxon>
        <taxon>Lachnospirales</taxon>
        <taxon>Lachnospiraceae</taxon>
        <taxon>Pseudobutyrivibrio</taxon>
    </lineage>
</organism>
<keyword evidence="1" id="KW-0472">Membrane</keyword>
<proteinExistence type="predicted"/>
<dbReference type="Proteomes" id="UP000225889">
    <property type="component" value="Unassembled WGS sequence"/>
</dbReference>
<evidence type="ECO:0000256" key="1">
    <source>
        <dbReference type="SAM" id="Phobius"/>
    </source>
</evidence>
<feature type="transmembrane region" description="Helical" evidence="1">
    <location>
        <begin position="7"/>
        <end position="24"/>
    </location>
</feature>
<dbReference type="AlphaFoldDB" id="A0A2G3DZR8"/>
<reference evidence="2 3" key="2">
    <citation type="submission" date="2017-10" db="EMBL/GenBank/DDBJ databases">
        <authorList>
            <person name="Banno H."/>
            <person name="Chua N.-H."/>
        </authorList>
    </citation>
    <scope>NUCLEOTIDE SEQUENCE [LARGE SCALE GENOMIC DNA]</scope>
    <source>
        <strain evidence="2 3">JK626</strain>
    </source>
</reference>
<keyword evidence="1" id="KW-0812">Transmembrane</keyword>
<feature type="transmembrane region" description="Helical" evidence="1">
    <location>
        <begin position="71"/>
        <end position="100"/>
    </location>
</feature>
<dbReference type="EMBL" id="PDYF01000002">
    <property type="protein sequence ID" value="PHU36526.1"/>
    <property type="molecule type" value="Genomic_DNA"/>
</dbReference>
<keyword evidence="1" id="KW-1133">Transmembrane helix</keyword>
<evidence type="ECO:0000313" key="2">
    <source>
        <dbReference type="EMBL" id="PHU36526.1"/>
    </source>
</evidence>
<evidence type="ECO:0008006" key="4">
    <source>
        <dbReference type="Google" id="ProtNLM"/>
    </source>
</evidence>
<feature type="transmembrane region" description="Helical" evidence="1">
    <location>
        <begin position="107"/>
        <end position="125"/>
    </location>
</feature>
<evidence type="ECO:0000313" key="3">
    <source>
        <dbReference type="Proteomes" id="UP000225889"/>
    </source>
</evidence>
<name>A0A2G3DZR8_9FIRM</name>
<comment type="caution">
    <text evidence="2">The sequence shown here is derived from an EMBL/GenBank/DDBJ whole genome shotgun (WGS) entry which is preliminary data.</text>
</comment>
<protein>
    <recommendedName>
        <fullName evidence="4">TrbL/VirB6 plasmid conjugal transfer protein</fullName>
    </recommendedName>
</protein>
<dbReference type="RefSeq" id="WP_028247325.1">
    <property type="nucleotide sequence ID" value="NZ_PDYF01000002.1"/>
</dbReference>
<reference evidence="2 3" key="1">
    <citation type="submission" date="2017-10" db="EMBL/GenBank/DDBJ databases">
        <title>Resolving the taxonomy of Roseburia spp., Eubacterium rectale and Agathobacter spp. through phylogenomic analysis.</title>
        <authorList>
            <person name="Sheridan P.O."/>
            <person name="Walker A.W."/>
            <person name="Duncan S.H."/>
            <person name="Scott K.P."/>
            <person name="Toole P.W.O."/>
            <person name="Luis P."/>
            <person name="Flint H.J."/>
        </authorList>
    </citation>
    <scope>NUCLEOTIDE SEQUENCE [LARGE SCALE GENOMIC DNA]</scope>
    <source>
        <strain evidence="2 3">JK626</strain>
    </source>
</reference>
<sequence>MDAVRYCIILFVAAHLWEILGYIIEFSDGITSSLGTASGYTLSMGGDLERIIHDSLELPEFELSGEWIGKLFEALGCAALLLIGGVVLVLVMVASCLSIISSAFQRILKPLIIMPFAGIAVAMGAGGHEIGRSMLQFLKTFFGFCISGAMMVVIIKTGCTLCTDLVSAGLSGGSDIENCIMMTVQASITPIVIAGLVRGTDSIIARML</sequence>